<feature type="coiled-coil region" evidence="2">
    <location>
        <begin position="91"/>
        <end position="197"/>
    </location>
</feature>
<dbReference type="PANTHER" id="PTHR32083">
    <property type="entry name" value="CILIA AND FLAGELLA-ASSOCIATED PROTEIN 58-RELATED"/>
    <property type="match status" value="1"/>
</dbReference>
<keyword evidence="1 2" id="KW-0175">Coiled coil</keyword>
<dbReference type="EMBL" id="JALLPB020000448">
    <property type="protein sequence ID" value="KAL3809032.1"/>
    <property type="molecule type" value="Genomic_DNA"/>
</dbReference>
<organism evidence="3 4">
    <name type="scientific">Cyclostephanos tholiformis</name>
    <dbReference type="NCBI Taxonomy" id="382380"/>
    <lineage>
        <taxon>Eukaryota</taxon>
        <taxon>Sar</taxon>
        <taxon>Stramenopiles</taxon>
        <taxon>Ochrophyta</taxon>
        <taxon>Bacillariophyta</taxon>
        <taxon>Coscinodiscophyceae</taxon>
        <taxon>Thalassiosirophycidae</taxon>
        <taxon>Stephanodiscales</taxon>
        <taxon>Stephanodiscaceae</taxon>
        <taxon>Cyclostephanos</taxon>
    </lineage>
</organism>
<dbReference type="PANTHER" id="PTHR32083:SF0">
    <property type="entry name" value="CILIA AND FLAGELLA-ASSOCIATED PROTEIN 58"/>
    <property type="match status" value="1"/>
</dbReference>
<keyword evidence="4" id="KW-1185">Reference proteome</keyword>
<feature type="coiled-coil region" evidence="2">
    <location>
        <begin position="388"/>
        <end position="415"/>
    </location>
</feature>
<evidence type="ECO:0000256" key="2">
    <source>
        <dbReference type="SAM" id="Coils"/>
    </source>
</evidence>
<gene>
    <name evidence="3" type="ORF">ACHAXA_001930</name>
</gene>
<feature type="coiled-coil region" evidence="2">
    <location>
        <begin position="324"/>
        <end position="351"/>
    </location>
</feature>
<evidence type="ECO:0000313" key="4">
    <source>
        <dbReference type="Proteomes" id="UP001530377"/>
    </source>
</evidence>
<comment type="caution">
    <text evidence="3">The sequence shown here is derived from an EMBL/GenBank/DDBJ whole genome shotgun (WGS) entry which is preliminary data.</text>
</comment>
<reference evidence="3 4" key="1">
    <citation type="submission" date="2024-10" db="EMBL/GenBank/DDBJ databases">
        <title>Updated reference genomes for cyclostephanoid diatoms.</title>
        <authorList>
            <person name="Roberts W.R."/>
            <person name="Alverson A.J."/>
        </authorList>
    </citation>
    <scope>NUCLEOTIDE SEQUENCE [LARGE SCALE GENOMIC DNA]</scope>
    <source>
        <strain evidence="3 4">AJA228-03</strain>
    </source>
</reference>
<dbReference type="AlphaFoldDB" id="A0ABD3R9G7"/>
<dbReference type="Proteomes" id="UP001530377">
    <property type="component" value="Unassembled WGS sequence"/>
</dbReference>
<proteinExistence type="predicted"/>
<evidence type="ECO:0000256" key="1">
    <source>
        <dbReference type="ARBA" id="ARBA00023054"/>
    </source>
</evidence>
<evidence type="ECO:0000313" key="3">
    <source>
        <dbReference type="EMBL" id="KAL3809032.1"/>
    </source>
</evidence>
<sequence>MGFDDRPDVESSRHGGDDAFSGVFAMTALPDGDQSEDIAVSDFVGGEFNRLADEFLKCPDPDKLSSDLFAKLTSRVNRCRDLRALIEDRRVRLLEESRNCEIARREEAERQGESDGVMELIRKIEEDAARMENSIPMRKERVEELEREIEETKRLIALGAGWTEDQRGERAKLSDAIERARSEANERNANLADLRSRLGSMETEVEASIRRRDQSIESLECVNARMSEEQEKEQAVLLQCREMERSKSVLTEALRVAEIDLSETRAEVDVRTKNSDDCEREIEDLRKTRESYSGEFEELCKSEDEVSKELSMIISENGKIKAGNVIKRSQLDEISKEVQSLERDRAKTIKVRDFIDAKTAAADKEREAVKKKIDSLAVTTSTLESTSIPLTRKEIEALRREIKRQEQSFNLVNKKIGLSKKGSTRVADMIRANEDTLLSQQMELFVIKKAVEELQKEEQALVSEEKRDEEHLNQIYEVLRRKRQIVKSQDEANRSLELAMIEAEKVTEQRRNECDNAREGHNAESKFLINLRGELSAVKMELLTYTSQLKSMKDDISRADDLVLKEHANHKAVDSERQHIETDIAACQKIISRLDMTRNVNGSVIIQIGHEIDGVDQQREVLRRNYKSTMNKKDITSALLVAIEVEHHKICIAVENSAGEMLGTMNRLHQLEGSLESTMALTNKLLDDKKRIEVLIESQGKQKENLVSLENDLEKQLFKNSDLSVEIGRPINVHRWRFLRDKAPQQYSMLECICNRQRQAIQLSQRIVHQTSNKERNEVALSKLRETVSCHQSVDDMKIHLYNLKSEVNAMDTEIKVFEKELQERIDQAANLSKKILQLEKKLMDLKTNYIVSVVKNDT</sequence>
<accession>A0ABD3R9G7</accession>
<feature type="coiled-coil region" evidence="2">
    <location>
        <begin position="815"/>
        <end position="849"/>
    </location>
</feature>
<name>A0ABD3R9G7_9STRA</name>
<protein>
    <submittedName>
        <fullName evidence="3">Uncharacterized protein</fullName>
    </submittedName>
</protein>